<feature type="region of interest" description="Disordered" evidence="2">
    <location>
        <begin position="850"/>
        <end position="941"/>
    </location>
</feature>
<evidence type="ECO:0000256" key="1">
    <source>
        <dbReference type="SAM" id="Coils"/>
    </source>
</evidence>
<keyword evidence="3" id="KW-0472">Membrane</keyword>
<feature type="compositionally biased region" description="Polar residues" evidence="2">
    <location>
        <begin position="785"/>
        <end position="794"/>
    </location>
</feature>
<sequence>MAGDNIFWSNFFRKLREWWYTGYQTVPTISFPLDASGISKPTIFNSPSWVEEFLVFLTLPRVGLITATSHQDTISLNIDIRLPTRLQRPLISHDNSAPLLHFEKVAAPPVNASRTIPVHFDDKPESTAVSSTDLAVYTGLPTTDIGSGYACNWDSQSSGTWLEKVNYYMQTGRIPVAGCTYNDGAYSYRFDSSLVQTWVTLLMILVLLLLGFSCCMVSHSTRSRQPRHAAPPAKGSPEVNITIDGLVKDLMTGRLGKQMVDLGLIEQSDGDSTVGTASNATGFATLKLVLRKLMAIVTLLRVRLAQRTAEVEALTKANDVQKDSHRREIQQKDNDIAAKDELIQAKDNKIQEKNNKSTFQQQSIQSKNSRISALEQEIVENENVITSKDTELQHKDDLIAAKQALIETKDTTISKKDKSLKLSEETNGRLLTQNEELRKKCQGYEGTPAFRERHEKLQESYNELRAAEQSLRQQLENQSDPDEQLKKDNETLTKEKERLQERLKNKTQAFQNVKAELDEKDGRILELQNSTEAQTKTDTAHDAELEQLKSEISQTLSTLSQTRSENSELQSTIGDLRAQTSELTQVRSMNTELQSTIDSLRAQLATSTQAAQTTQSTTVSTPSPPFAFNFGQSAQPVPPQATSALFSPSTPAAPNTWSAFRGMVSASEPEPNFAQTRTPVEAAATVAPPPSVSPQVVFPVEQTPEFARTSDELFTGSSTAPSVRLLATDTSRGRTPTDPGSIRSRHSIRYGSPPRNADGIPTRPLTQREREAKKQRDAETAAMTAASTPSRGSTVASNEVQQGQQQQVQVAATVANEVPAPAATPNAVVVALPAANTSEVHPAVEENVAVNRESQSASSSPVKVEDNLEFAPGGFGEDDSPIVSTREHASIAHQEPTEVESDDMYRAQETASGNSVGQSTNETVTTTPLERPIASDADRAARKAKIAEEGLKAVKASKWAVNQTTAEGDEKDVKDSKWALVEDEKKADKMGKEAVLASRWAPAQAAVQTPVTRVRAARSTPLTPPPRALDHGIPRLNSTQDQPGSKWTPVGAKKPIRQGNHKD</sequence>
<keyword evidence="1" id="KW-0175">Coiled coil</keyword>
<dbReference type="STRING" id="1016849.A0A0D1ZEV8"/>
<dbReference type="EMBL" id="KN846951">
    <property type="protein sequence ID" value="KIV85313.1"/>
    <property type="molecule type" value="Genomic_DNA"/>
</dbReference>
<feature type="coiled-coil region" evidence="1">
    <location>
        <begin position="545"/>
        <end position="603"/>
    </location>
</feature>
<evidence type="ECO:0000313" key="5">
    <source>
        <dbReference type="Proteomes" id="UP000053599"/>
    </source>
</evidence>
<evidence type="ECO:0000313" key="4">
    <source>
        <dbReference type="EMBL" id="KIV85313.1"/>
    </source>
</evidence>
<feature type="compositionally biased region" description="Polar residues" evidence="2">
    <location>
        <begin position="1036"/>
        <end position="1045"/>
    </location>
</feature>
<dbReference type="PANTHER" id="PTHR34707:SF1">
    <property type="entry name" value="VIMENTIN-TYPE INTERMEDIATE FILAMENT-ASSOCIATED COILED-COIL PROTEIN"/>
    <property type="match status" value="1"/>
</dbReference>
<feature type="compositionally biased region" description="Basic and acidic residues" evidence="2">
    <location>
        <begin position="766"/>
        <end position="779"/>
    </location>
</feature>
<organism evidence="4 5">
    <name type="scientific">Exophiala sideris</name>
    <dbReference type="NCBI Taxonomy" id="1016849"/>
    <lineage>
        <taxon>Eukaryota</taxon>
        <taxon>Fungi</taxon>
        <taxon>Dikarya</taxon>
        <taxon>Ascomycota</taxon>
        <taxon>Pezizomycotina</taxon>
        <taxon>Eurotiomycetes</taxon>
        <taxon>Chaetothyriomycetidae</taxon>
        <taxon>Chaetothyriales</taxon>
        <taxon>Herpotrichiellaceae</taxon>
        <taxon>Exophiala</taxon>
    </lineage>
</organism>
<name>A0A0D1ZEV8_9EURO</name>
<gene>
    <name evidence="4" type="ORF">PV11_01018</name>
</gene>
<dbReference type="GO" id="GO:0045098">
    <property type="term" value="C:type III intermediate filament"/>
    <property type="evidence" value="ECO:0007669"/>
    <property type="project" value="TreeGrafter"/>
</dbReference>
<proteinExistence type="predicted"/>
<protein>
    <submittedName>
        <fullName evidence="4">Uncharacterized protein</fullName>
    </submittedName>
</protein>
<keyword evidence="3" id="KW-0812">Transmembrane</keyword>
<evidence type="ECO:0000256" key="3">
    <source>
        <dbReference type="SAM" id="Phobius"/>
    </source>
</evidence>
<evidence type="ECO:0000256" key="2">
    <source>
        <dbReference type="SAM" id="MobiDB-lite"/>
    </source>
</evidence>
<feature type="transmembrane region" description="Helical" evidence="3">
    <location>
        <begin position="198"/>
        <end position="217"/>
    </location>
</feature>
<dbReference type="AlphaFoldDB" id="A0A0D1ZEV8"/>
<feature type="region of interest" description="Disordered" evidence="2">
    <location>
        <begin position="1001"/>
        <end position="1063"/>
    </location>
</feature>
<dbReference type="PANTHER" id="PTHR34707">
    <property type="entry name" value="VIMENTIN-TYPE INTERMEDIATE FILAMENT-ASSOCIATED COILED-COIL PROTEIN"/>
    <property type="match status" value="1"/>
</dbReference>
<feature type="compositionally biased region" description="Polar residues" evidence="2">
    <location>
        <begin position="852"/>
        <end position="861"/>
    </location>
</feature>
<dbReference type="OrthoDB" id="2437924at2759"/>
<dbReference type="Proteomes" id="UP000053599">
    <property type="component" value="Unassembled WGS sequence"/>
</dbReference>
<feature type="region of interest" description="Disordered" evidence="2">
    <location>
        <begin position="711"/>
        <end position="794"/>
    </location>
</feature>
<feature type="coiled-coil region" evidence="1">
    <location>
        <begin position="420"/>
        <end position="520"/>
    </location>
</feature>
<reference evidence="4 5" key="1">
    <citation type="submission" date="2015-01" db="EMBL/GenBank/DDBJ databases">
        <title>The Genome Sequence of Exophiala sideris CBS121828.</title>
        <authorList>
            <consortium name="The Broad Institute Genomics Platform"/>
            <person name="Cuomo C."/>
            <person name="de Hoog S."/>
            <person name="Gorbushina A."/>
            <person name="Stielow B."/>
            <person name="Teixiera M."/>
            <person name="Abouelleil A."/>
            <person name="Chapman S.B."/>
            <person name="Priest M."/>
            <person name="Young S.K."/>
            <person name="Wortman J."/>
            <person name="Nusbaum C."/>
            <person name="Birren B."/>
        </authorList>
    </citation>
    <scope>NUCLEOTIDE SEQUENCE [LARGE SCALE GENOMIC DNA]</scope>
    <source>
        <strain evidence="4 5">CBS 121828</strain>
    </source>
</reference>
<keyword evidence="3" id="KW-1133">Transmembrane helix</keyword>
<feature type="compositionally biased region" description="Polar residues" evidence="2">
    <location>
        <begin position="909"/>
        <end position="928"/>
    </location>
</feature>
<dbReference type="HOGENOM" id="CLU_288855_0_0_1"/>
<accession>A0A0D1ZEV8</accession>